<dbReference type="AlphaFoldDB" id="A0A7W7Y1H1"/>
<proteinExistence type="predicted"/>
<keyword evidence="2" id="KW-1185">Reference proteome</keyword>
<protein>
    <submittedName>
        <fullName evidence="1">Uncharacterized protein with NRDE domain</fullName>
    </submittedName>
</protein>
<dbReference type="EMBL" id="JACHHX010000018">
    <property type="protein sequence ID" value="MBB5016371.1"/>
    <property type="molecule type" value="Genomic_DNA"/>
</dbReference>
<dbReference type="PANTHER" id="PTHR17985:SF8">
    <property type="entry name" value="TRANSPORT AND GOLGI ORGANIZATION PROTEIN 2 HOMOLOG"/>
    <property type="match status" value="1"/>
</dbReference>
<comment type="caution">
    <text evidence="1">The sequence shown here is derived from an EMBL/GenBank/DDBJ whole genome shotgun (WGS) entry which is preliminary data.</text>
</comment>
<dbReference type="RefSeq" id="WP_183949037.1">
    <property type="nucleotide sequence ID" value="NZ_JACHHX010000018.1"/>
</dbReference>
<dbReference type="InterPro" id="IPR008551">
    <property type="entry name" value="TANGO2"/>
</dbReference>
<dbReference type="PANTHER" id="PTHR17985">
    <property type="entry name" value="SER/THR-RICH PROTEIN T10 IN DGCR REGION"/>
    <property type="match status" value="1"/>
</dbReference>
<gene>
    <name evidence="1" type="ORF">HNQ58_002286</name>
</gene>
<accession>A0A7W7Y1H1</accession>
<evidence type="ECO:0000313" key="1">
    <source>
        <dbReference type="EMBL" id="MBB5016371.1"/>
    </source>
</evidence>
<reference evidence="1 2" key="1">
    <citation type="submission" date="2020-08" db="EMBL/GenBank/DDBJ databases">
        <title>Genomic Encyclopedia of Type Strains, Phase IV (KMG-IV): sequencing the most valuable type-strain genomes for metagenomic binning, comparative biology and taxonomic classification.</title>
        <authorList>
            <person name="Goeker M."/>
        </authorList>
    </citation>
    <scope>NUCLEOTIDE SEQUENCE [LARGE SCALE GENOMIC DNA]</scope>
    <source>
        <strain evidence="1 2">DSM 25897</strain>
    </source>
</reference>
<evidence type="ECO:0000313" key="2">
    <source>
        <dbReference type="Proteomes" id="UP000519004"/>
    </source>
</evidence>
<sequence>MCLIAFSWRAHPRWPLALIANRDEYHARPSAAAAFHADAPGVYGGRDLKAGGSWLLASTRGRLAAVTNVRAGPPSPAPRSRGELVAAFVRDRSPAPVHLEALASRAGDYGRFNLLLWDGTALWLATNHPRFSMSEVAPGRHAMSNGPFDAPWPKASRAVAGLSAWLDSPASLADAPDPAPLFAALADTQPAPDAALPDTGVGLELERFLSPPFIVGRDYGTRCSTVVLAGADSIRFVERRFGPEGAVLGETDAALPRTPA</sequence>
<name>A0A7W7Y1H1_9GAMM</name>
<organism evidence="1 2">
    <name type="scientific">Rehaibacterium terrae</name>
    <dbReference type="NCBI Taxonomy" id="1341696"/>
    <lineage>
        <taxon>Bacteria</taxon>
        <taxon>Pseudomonadati</taxon>
        <taxon>Pseudomonadota</taxon>
        <taxon>Gammaproteobacteria</taxon>
        <taxon>Lysobacterales</taxon>
        <taxon>Lysobacteraceae</taxon>
        <taxon>Rehaibacterium</taxon>
    </lineage>
</organism>
<dbReference type="Proteomes" id="UP000519004">
    <property type="component" value="Unassembled WGS sequence"/>
</dbReference>
<dbReference type="Pfam" id="PF05742">
    <property type="entry name" value="TANGO2"/>
    <property type="match status" value="1"/>
</dbReference>